<evidence type="ECO:0000313" key="3">
    <source>
        <dbReference type="EMBL" id="ACY14903.1"/>
    </source>
</evidence>
<reference evidence="3 4" key="1">
    <citation type="journal article" date="2010" name="Stand. Genomic Sci.">
        <title>Complete genome sequence of Haliangium ochraceum type strain (SMP-2).</title>
        <authorList>
            <consortium name="US DOE Joint Genome Institute (JGI-PGF)"/>
            <person name="Ivanova N."/>
            <person name="Daum C."/>
            <person name="Lang E."/>
            <person name="Abt B."/>
            <person name="Kopitz M."/>
            <person name="Saunders E."/>
            <person name="Lapidus A."/>
            <person name="Lucas S."/>
            <person name="Glavina Del Rio T."/>
            <person name="Nolan M."/>
            <person name="Tice H."/>
            <person name="Copeland A."/>
            <person name="Cheng J.F."/>
            <person name="Chen F."/>
            <person name="Bruce D."/>
            <person name="Goodwin L."/>
            <person name="Pitluck S."/>
            <person name="Mavromatis K."/>
            <person name="Pati A."/>
            <person name="Mikhailova N."/>
            <person name="Chen A."/>
            <person name="Palaniappan K."/>
            <person name="Land M."/>
            <person name="Hauser L."/>
            <person name="Chang Y.J."/>
            <person name="Jeffries C.D."/>
            <person name="Detter J.C."/>
            <person name="Brettin T."/>
            <person name="Rohde M."/>
            <person name="Goker M."/>
            <person name="Bristow J."/>
            <person name="Markowitz V."/>
            <person name="Eisen J.A."/>
            <person name="Hugenholtz P."/>
            <person name="Kyrpides N.C."/>
            <person name="Klenk H.P."/>
        </authorList>
    </citation>
    <scope>NUCLEOTIDE SEQUENCE [LARGE SCALE GENOMIC DNA]</scope>
    <source>
        <strain evidence="4">DSM 14365 / CIP 107738 / JCM 11303 / AJ 13395 / SMP-2</strain>
    </source>
</reference>
<feature type="transmembrane region" description="Helical" evidence="2">
    <location>
        <begin position="94"/>
        <end position="115"/>
    </location>
</feature>
<keyword evidence="2" id="KW-1133">Transmembrane helix</keyword>
<dbReference type="Pfam" id="PF13432">
    <property type="entry name" value="TPR_16"/>
    <property type="match status" value="1"/>
</dbReference>
<evidence type="ECO:0008006" key="5">
    <source>
        <dbReference type="Google" id="ProtNLM"/>
    </source>
</evidence>
<dbReference type="Gene3D" id="1.25.40.10">
    <property type="entry name" value="Tetratricopeptide repeat domain"/>
    <property type="match status" value="1"/>
</dbReference>
<dbReference type="KEGG" id="hoh:Hoch_2365"/>
<dbReference type="SUPFAM" id="SSF48452">
    <property type="entry name" value="TPR-like"/>
    <property type="match status" value="1"/>
</dbReference>
<dbReference type="AlphaFoldDB" id="D0LJ56"/>
<sequence length="332" mass="36296">MRDSAEFKRTGGDDEDGVERGFQGEGADWDAESGAGSGAPPTLEDLAGDVARLRLRLDEQAAMQRRTHQAVVGLAESVGKLVTQQRRRERGMSLNSFVAYMLFTLLLGGGFFMLYSTRAGDLVSARDAAVSERDAARERAQALEEDLGARADSEQSLLSFYQLVRDGRHAEVVAGYPEVEREQLSATEAAVFANAVEQSRNELVDAGYLAGLDAYRGARYDDAATSLSAALGYEDNGPRAAQMRYYLGMSQFHQGAHEEAARQLELAMAGQVEKQGAADVRYYLASALDRMGEAARARAEYERFAADYPRLPLSWTARRRATQLGRRSGATN</sequence>
<organism evidence="3 4">
    <name type="scientific">Haliangium ochraceum (strain DSM 14365 / JCM 11303 / SMP-2)</name>
    <dbReference type="NCBI Taxonomy" id="502025"/>
    <lineage>
        <taxon>Bacteria</taxon>
        <taxon>Pseudomonadati</taxon>
        <taxon>Myxococcota</taxon>
        <taxon>Polyangia</taxon>
        <taxon>Haliangiales</taxon>
        <taxon>Kofleriaceae</taxon>
        <taxon>Haliangium</taxon>
    </lineage>
</organism>
<name>D0LJ56_HALO1</name>
<evidence type="ECO:0000256" key="1">
    <source>
        <dbReference type="SAM" id="MobiDB-lite"/>
    </source>
</evidence>
<feature type="region of interest" description="Disordered" evidence="1">
    <location>
        <begin position="1"/>
        <end position="43"/>
    </location>
</feature>
<keyword evidence="4" id="KW-1185">Reference proteome</keyword>
<dbReference type="Proteomes" id="UP000001880">
    <property type="component" value="Chromosome"/>
</dbReference>
<accession>D0LJ56</accession>
<proteinExistence type="predicted"/>
<evidence type="ECO:0000256" key="2">
    <source>
        <dbReference type="SAM" id="Phobius"/>
    </source>
</evidence>
<keyword evidence="2" id="KW-0812">Transmembrane</keyword>
<dbReference type="HOGENOM" id="CLU_836179_0_0_7"/>
<feature type="compositionally biased region" description="Basic and acidic residues" evidence="1">
    <location>
        <begin position="1"/>
        <end position="12"/>
    </location>
</feature>
<dbReference type="RefSeq" id="WP_012827511.1">
    <property type="nucleotide sequence ID" value="NC_013440.1"/>
</dbReference>
<dbReference type="EMBL" id="CP001804">
    <property type="protein sequence ID" value="ACY14903.1"/>
    <property type="molecule type" value="Genomic_DNA"/>
</dbReference>
<gene>
    <name evidence="3" type="ordered locus">Hoch_2365</name>
</gene>
<evidence type="ECO:0000313" key="4">
    <source>
        <dbReference type="Proteomes" id="UP000001880"/>
    </source>
</evidence>
<protein>
    <recommendedName>
        <fullName evidence="5">Tetratricopeptide repeat protein</fullName>
    </recommendedName>
</protein>
<dbReference type="InterPro" id="IPR011990">
    <property type="entry name" value="TPR-like_helical_dom_sf"/>
</dbReference>
<keyword evidence="2" id="KW-0472">Membrane</keyword>
<dbReference type="eggNOG" id="COG1729">
    <property type="taxonomic scope" value="Bacteria"/>
</dbReference>